<protein>
    <submittedName>
        <fullName evidence="2">PilZ domain-containing protein</fullName>
    </submittedName>
</protein>
<gene>
    <name evidence="2" type="ORF">OMW55_10020</name>
</gene>
<evidence type="ECO:0000313" key="3">
    <source>
        <dbReference type="Proteomes" id="UP001526246"/>
    </source>
</evidence>
<accession>A0ABT3JGS2</accession>
<keyword evidence="3" id="KW-1185">Reference proteome</keyword>
<dbReference type="RefSeq" id="WP_264882834.1">
    <property type="nucleotide sequence ID" value="NZ_JAPDOB010000002.1"/>
</dbReference>
<feature type="domain" description="PilZ" evidence="1">
    <location>
        <begin position="115"/>
        <end position="193"/>
    </location>
</feature>
<reference evidence="2 3" key="1">
    <citation type="submission" date="2022-10" db="EMBL/GenBank/DDBJ databases">
        <title>Sphingomonas sp.</title>
        <authorList>
            <person name="Jin C."/>
        </authorList>
    </citation>
    <scope>NUCLEOTIDE SEQUENCE [LARGE SCALE GENOMIC DNA]</scope>
    <source>
        <strain evidence="2 3">BN140010</strain>
    </source>
</reference>
<evidence type="ECO:0000259" key="1">
    <source>
        <dbReference type="Pfam" id="PF07238"/>
    </source>
</evidence>
<proteinExistence type="predicted"/>
<dbReference type="Pfam" id="PF07238">
    <property type="entry name" value="PilZ"/>
    <property type="match status" value="1"/>
</dbReference>
<dbReference type="Gene3D" id="2.40.10.220">
    <property type="entry name" value="predicted glycosyltransferase like domains"/>
    <property type="match status" value="1"/>
</dbReference>
<name>A0ABT3JGS2_9SPHN</name>
<dbReference type="EMBL" id="JAPDOB010000002">
    <property type="protein sequence ID" value="MCW3798139.1"/>
    <property type="molecule type" value="Genomic_DNA"/>
</dbReference>
<dbReference type="InterPro" id="IPR009875">
    <property type="entry name" value="PilZ_domain"/>
</dbReference>
<dbReference type="Proteomes" id="UP001526246">
    <property type="component" value="Unassembled WGS sequence"/>
</dbReference>
<organism evidence="2 3">
    <name type="scientific">Sphingomonas arvum</name>
    <dbReference type="NCBI Taxonomy" id="2992113"/>
    <lineage>
        <taxon>Bacteria</taxon>
        <taxon>Pseudomonadati</taxon>
        <taxon>Pseudomonadota</taxon>
        <taxon>Alphaproteobacteria</taxon>
        <taxon>Sphingomonadales</taxon>
        <taxon>Sphingomonadaceae</taxon>
        <taxon>Sphingomonas</taxon>
    </lineage>
</organism>
<comment type="caution">
    <text evidence="2">The sequence shown here is derived from an EMBL/GenBank/DDBJ whole genome shotgun (WGS) entry which is preliminary data.</text>
</comment>
<sequence>MTDATATTFVLPAKLPWQGDAPGLPERAEPLDPTTVHIGPIAVPSEIREISQLGATLRGAVDVPLGAALSMELGTGQRVDAVVAWRGEQDVGVRFTRPIDVMALITRQLVAQPADRRQMPRVEVRAAAWLREDERFLPATIRNISAGGLQLEGDALPTVGEPVQVFLEGLGIPPGEVSWRHGRLAGIRFARELSWQAILPWVKELHAGRR</sequence>
<evidence type="ECO:0000313" key="2">
    <source>
        <dbReference type="EMBL" id="MCW3798139.1"/>
    </source>
</evidence>
<dbReference type="SUPFAM" id="SSF141371">
    <property type="entry name" value="PilZ domain-like"/>
    <property type="match status" value="1"/>
</dbReference>